<evidence type="ECO:0000256" key="7">
    <source>
        <dbReference type="ARBA" id="ARBA00048741"/>
    </source>
</evidence>
<evidence type="ECO:0000259" key="11">
    <source>
        <dbReference type="PROSITE" id="PS51278"/>
    </source>
</evidence>
<feature type="binding site" evidence="9">
    <location>
        <begin position="353"/>
        <end position="354"/>
    </location>
    <ligand>
        <name>ATP</name>
        <dbReference type="ChEBI" id="CHEBI:30616"/>
    </ligand>
</feature>
<dbReference type="GO" id="GO:0005829">
    <property type="term" value="C:cytosol"/>
    <property type="evidence" value="ECO:0007669"/>
    <property type="project" value="TreeGrafter"/>
</dbReference>
<reference evidence="13" key="1">
    <citation type="submission" date="2017-04" db="EMBL/GenBank/DDBJ databases">
        <authorList>
            <person name="Varghese N."/>
            <person name="Submissions S."/>
        </authorList>
    </citation>
    <scope>NUCLEOTIDE SEQUENCE [LARGE SCALE GENOMIC DNA]</scope>
    <source>
        <strain evidence="13">DSM 12126</strain>
    </source>
</reference>
<keyword evidence="4 9" id="KW-0547">Nucleotide-binding</keyword>
<keyword evidence="6 8" id="KW-0315">Glutamine amidotransferase</keyword>
<organism evidence="12 13">
    <name type="scientific">Pedobacter africanus</name>
    <dbReference type="NCBI Taxonomy" id="151894"/>
    <lineage>
        <taxon>Bacteria</taxon>
        <taxon>Pseudomonadati</taxon>
        <taxon>Bacteroidota</taxon>
        <taxon>Sphingobacteriia</taxon>
        <taxon>Sphingobacteriales</taxon>
        <taxon>Sphingobacteriaceae</taxon>
        <taxon>Pedobacter</taxon>
    </lineage>
</organism>
<evidence type="ECO:0000256" key="9">
    <source>
        <dbReference type="PIRSR" id="PIRSR001589-2"/>
    </source>
</evidence>
<evidence type="ECO:0000256" key="10">
    <source>
        <dbReference type="PIRSR" id="PIRSR001589-3"/>
    </source>
</evidence>
<dbReference type="GO" id="GO:0005524">
    <property type="term" value="F:ATP binding"/>
    <property type="evidence" value="ECO:0007669"/>
    <property type="project" value="UniProtKB-KW"/>
</dbReference>
<name>A0A1W2BT03_9SPHI</name>
<dbReference type="Gene3D" id="3.60.20.10">
    <property type="entry name" value="Glutamine Phosphoribosylpyrophosphate, subunit 1, domain 1"/>
    <property type="match status" value="1"/>
</dbReference>
<proteinExistence type="inferred from homology"/>
<dbReference type="InterPro" id="IPR033738">
    <property type="entry name" value="AsnB_N"/>
</dbReference>
<gene>
    <name evidence="12" type="ORF">SAMN04488524_2608</name>
</gene>
<dbReference type="InterPro" id="IPR006426">
    <property type="entry name" value="Asn_synth_AEB"/>
</dbReference>
<keyword evidence="8" id="KW-0061">Asparagine biosynthesis</keyword>
<feature type="active site" description="For GATase activity" evidence="8">
    <location>
        <position position="2"/>
    </location>
</feature>
<evidence type="ECO:0000313" key="13">
    <source>
        <dbReference type="Proteomes" id="UP000192756"/>
    </source>
</evidence>
<dbReference type="InterPro" id="IPR017932">
    <property type="entry name" value="GATase_2_dom"/>
</dbReference>
<comment type="catalytic activity">
    <reaction evidence="7">
        <text>L-aspartate + L-glutamine + ATP + H2O = L-asparagine + L-glutamate + AMP + diphosphate + H(+)</text>
        <dbReference type="Rhea" id="RHEA:12228"/>
        <dbReference type="ChEBI" id="CHEBI:15377"/>
        <dbReference type="ChEBI" id="CHEBI:15378"/>
        <dbReference type="ChEBI" id="CHEBI:29985"/>
        <dbReference type="ChEBI" id="CHEBI:29991"/>
        <dbReference type="ChEBI" id="CHEBI:30616"/>
        <dbReference type="ChEBI" id="CHEBI:33019"/>
        <dbReference type="ChEBI" id="CHEBI:58048"/>
        <dbReference type="ChEBI" id="CHEBI:58359"/>
        <dbReference type="ChEBI" id="CHEBI:456215"/>
        <dbReference type="EC" id="6.3.5.4"/>
    </reaction>
</comment>
<dbReference type="EMBL" id="FWXT01000001">
    <property type="protein sequence ID" value="SMC76001.1"/>
    <property type="molecule type" value="Genomic_DNA"/>
</dbReference>
<feature type="binding site" evidence="9">
    <location>
        <position position="280"/>
    </location>
    <ligand>
        <name>ATP</name>
        <dbReference type="ChEBI" id="CHEBI:30616"/>
    </ligand>
</feature>
<dbReference type="PROSITE" id="PS51278">
    <property type="entry name" value="GATASE_TYPE_2"/>
    <property type="match status" value="1"/>
</dbReference>
<evidence type="ECO:0000256" key="8">
    <source>
        <dbReference type="PIRSR" id="PIRSR001589-1"/>
    </source>
</evidence>
<dbReference type="InterPro" id="IPR051786">
    <property type="entry name" value="ASN_synthetase/amidase"/>
</dbReference>
<dbReference type="EC" id="6.3.5.4" evidence="3"/>
<dbReference type="STRING" id="151894.SAMN04488524_2608"/>
<dbReference type="PIRSF" id="PIRSF001589">
    <property type="entry name" value="Asn_synthetase_glu-h"/>
    <property type="match status" value="1"/>
</dbReference>
<evidence type="ECO:0000313" key="12">
    <source>
        <dbReference type="EMBL" id="SMC76001.1"/>
    </source>
</evidence>
<accession>A0A1W2BT03</accession>
<dbReference type="AlphaFoldDB" id="A0A1W2BT03"/>
<keyword evidence="5 9" id="KW-0067">ATP-binding</keyword>
<dbReference type="GO" id="GO:0006529">
    <property type="term" value="P:asparagine biosynthetic process"/>
    <property type="evidence" value="ECO:0007669"/>
    <property type="project" value="UniProtKB-KW"/>
</dbReference>
<dbReference type="Pfam" id="PF00733">
    <property type="entry name" value="Asn_synthase"/>
    <property type="match status" value="1"/>
</dbReference>
<dbReference type="PANTHER" id="PTHR43284:SF1">
    <property type="entry name" value="ASPARAGINE SYNTHETASE"/>
    <property type="match status" value="1"/>
</dbReference>
<dbReference type="SUPFAM" id="SSF56235">
    <property type="entry name" value="N-terminal nucleophile aminohydrolases (Ntn hydrolases)"/>
    <property type="match status" value="1"/>
</dbReference>
<evidence type="ECO:0000256" key="1">
    <source>
        <dbReference type="ARBA" id="ARBA00005187"/>
    </source>
</evidence>
<comment type="pathway">
    <text evidence="1">Amino-acid biosynthesis; L-asparagine biosynthesis; L-asparagine from L-aspartate (L-Gln route): step 1/1.</text>
</comment>
<comment type="similarity">
    <text evidence="2">Belongs to the asparagine synthetase family.</text>
</comment>
<sequence>MCGIYVSNIVENASEAKSKLEQIKFRGPDCTGILEVGNIVFGHLRLAILDLDVRSNQPFVHDNLIIVFNGEIYNYLDIKKELVACGYSFHTNSDTEVLIIAYQEWGVGCLDKLNGMFAFSIYNKQTNTLFVARDRLGVKPLYYSWDNGKIEICSQLRPIADEKTINASAVSMFLELTYIPSPFTIYNEVKKLPPGNYMYVDLNSNELTISEYWNLKKVQLVNISYDEAKTELKKLLADAVKIRLQSDVPIGTFLSGGIDSALVTSIASSVAGNTVNTYSIGFDESKYDESRLAETYSSILGTNHTTIKCTPEDVIKHIPQLIGVYDEPFADSSALPSILLASITRQHVTVALSGDGGDESFIGYNYFEWIRKFAYFLKIPGFMRGILGARIIGKIFPKAAKYTELLSISTIHEFILEIFRGFNSITLVREDSWFKHYAKYFQLSNDVYQNAADLNIKLWLENDSNVKVDRASMASSIEVRSPFLDYRIIEFARSLPISFRYRKGVRKKILRDLLKEYIAEDIFTAPKKGFAIPISSWIRNELREEFMQTLSDEFLRTVPNLNVKKFKMMIDAHLNGTRDYSSYIWRVYVLAKWYEEFGFYQGHEKK</sequence>
<dbReference type="Pfam" id="PF13537">
    <property type="entry name" value="GATase_7"/>
    <property type="match status" value="1"/>
</dbReference>
<evidence type="ECO:0000256" key="3">
    <source>
        <dbReference type="ARBA" id="ARBA00012737"/>
    </source>
</evidence>
<dbReference type="NCBIfam" id="TIGR01536">
    <property type="entry name" value="asn_synth_AEB"/>
    <property type="match status" value="1"/>
</dbReference>
<evidence type="ECO:0000256" key="5">
    <source>
        <dbReference type="ARBA" id="ARBA00022840"/>
    </source>
</evidence>
<dbReference type="RefSeq" id="WP_084239191.1">
    <property type="nucleotide sequence ID" value="NZ_FWXT01000001.1"/>
</dbReference>
<dbReference type="PANTHER" id="PTHR43284">
    <property type="entry name" value="ASPARAGINE SYNTHETASE (GLUTAMINE-HYDROLYZING)"/>
    <property type="match status" value="1"/>
</dbReference>
<keyword evidence="13" id="KW-1185">Reference proteome</keyword>
<protein>
    <recommendedName>
        <fullName evidence="3">asparagine synthase (glutamine-hydrolyzing)</fullName>
        <ecNumber evidence="3">6.3.5.4</ecNumber>
    </recommendedName>
</protein>
<feature type="domain" description="Glutamine amidotransferase type-2" evidence="11">
    <location>
        <begin position="2"/>
        <end position="203"/>
    </location>
</feature>
<evidence type="ECO:0000256" key="2">
    <source>
        <dbReference type="ARBA" id="ARBA00005752"/>
    </source>
</evidence>
<evidence type="ECO:0000256" key="4">
    <source>
        <dbReference type="ARBA" id="ARBA00022741"/>
    </source>
</evidence>
<dbReference type="Gene3D" id="3.40.50.620">
    <property type="entry name" value="HUPs"/>
    <property type="match status" value="1"/>
</dbReference>
<dbReference type="GO" id="GO:0004066">
    <property type="term" value="F:asparagine synthase (glutamine-hydrolyzing) activity"/>
    <property type="evidence" value="ECO:0007669"/>
    <property type="project" value="UniProtKB-EC"/>
</dbReference>
<dbReference type="InterPro" id="IPR029055">
    <property type="entry name" value="Ntn_hydrolases_N"/>
</dbReference>
<dbReference type="SUPFAM" id="SSF52402">
    <property type="entry name" value="Adenine nucleotide alpha hydrolases-like"/>
    <property type="match status" value="1"/>
</dbReference>
<dbReference type="Proteomes" id="UP000192756">
    <property type="component" value="Unassembled WGS sequence"/>
</dbReference>
<feature type="binding site" evidence="9">
    <location>
        <position position="94"/>
    </location>
    <ligand>
        <name>L-glutamine</name>
        <dbReference type="ChEBI" id="CHEBI:58359"/>
    </ligand>
</feature>
<evidence type="ECO:0000256" key="6">
    <source>
        <dbReference type="ARBA" id="ARBA00022962"/>
    </source>
</evidence>
<dbReference type="CDD" id="cd01991">
    <property type="entry name" value="Asn_synthase_B_C"/>
    <property type="match status" value="1"/>
</dbReference>
<dbReference type="InterPro" id="IPR001962">
    <property type="entry name" value="Asn_synthase"/>
</dbReference>
<dbReference type="OrthoDB" id="9763290at2"/>
<feature type="site" description="Important for beta-aspartyl-AMP intermediate formation" evidence="10">
    <location>
        <position position="355"/>
    </location>
</feature>
<keyword evidence="8" id="KW-0028">Amino-acid biosynthesis</keyword>
<dbReference type="InterPro" id="IPR014729">
    <property type="entry name" value="Rossmann-like_a/b/a_fold"/>
</dbReference>
<dbReference type="CDD" id="cd00712">
    <property type="entry name" value="AsnB"/>
    <property type="match status" value="1"/>
</dbReference>